<comment type="caution">
    <text evidence="1">The sequence shown here is derived from an EMBL/GenBank/DDBJ whole genome shotgun (WGS) entry which is preliminary data.</text>
</comment>
<protein>
    <submittedName>
        <fullName evidence="1">Vps52 / Sac2 family protein</fullName>
    </submittedName>
</protein>
<dbReference type="GO" id="GO:0042147">
    <property type="term" value="P:retrograde transport, endosome to Golgi"/>
    <property type="evidence" value="ECO:0007669"/>
    <property type="project" value="TreeGrafter"/>
</dbReference>
<dbReference type="InterPro" id="IPR007258">
    <property type="entry name" value="Vps52"/>
</dbReference>
<gene>
    <name evidence="1" type="ORF">TGVAND_258832B</name>
</gene>
<dbReference type="PANTHER" id="PTHR14190:SF7">
    <property type="entry name" value="VACUOLAR PROTEIN SORTING-ASSOCIATED PROTEIN 52 HOMOLOG"/>
    <property type="match status" value="1"/>
</dbReference>
<accession>A0A086PK42</accession>
<reference evidence="1 2" key="1">
    <citation type="submission" date="2014-08" db="EMBL/GenBank/DDBJ databases">
        <authorList>
            <person name="Sibley D."/>
            <person name="Venepally P."/>
            <person name="Karamycheva S."/>
            <person name="Hadjithomas M."/>
            <person name="Khan A."/>
            <person name="Brunk B."/>
            <person name="Roos D."/>
            <person name="Caler E."/>
            <person name="Lorenzi H."/>
        </authorList>
    </citation>
    <scope>NUCLEOTIDE SEQUENCE [LARGE SCALE GENOMIC DNA]</scope>
    <source>
        <strain evidence="1 2">VAND</strain>
    </source>
</reference>
<sequence>VVQFGAEWKQRLGEMHAEAVAAFSNFTNGMEILKQTLTQLLLLHTRLHQVVGGLYSKPSLPPWAKQLLPTSAILSEIRSLSRAL</sequence>
<reference evidence="1 2" key="2">
    <citation type="journal article" date="2015" name="Eukaryot. Cell">
        <title>Genetic mapping reveals that sinefungin resistance in Toxoplasma gondii is controlled by a putative amino acid transporter locus that can be used as a negative selectable marker.</title>
        <authorList>
            <person name="Behnke M.S."/>
            <person name="Khan A."/>
            <person name="Sibley L.D."/>
        </authorList>
    </citation>
    <scope>NUCLEOTIDE SEQUENCE [LARGE SCALE GENOMIC DNA]</scope>
    <source>
        <strain evidence="1 2">VAND</strain>
    </source>
</reference>
<proteinExistence type="predicted"/>
<dbReference type="GO" id="GO:0019905">
    <property type="term" value="F:syntaxin binding"/>
    <property type="evidence" value="ECO:0007669"/>
    <property type="project" value="TreeGrafter"/>
</dbReference>
<dbReference type="EMBL" id="AEYJ02001612">
    <property type="protein sequence ID" value="KFH00724.1"/>
    <property type="molecule type" value="Genomic_DNA"/>
</dbReference>
<dbReference type="GO" id="GO:0005829">
    <property type="term" value="C:cytosol"/>
    <property type="evidence" value="ECO:0007669"/>
    <property type="project" value="GOC"/>
</dbReference>
<dbReference type="GO" id="GO:0032456">
    <property type="term" value="P:endocytic recycling"/>
    <property type="evidence" value="ECO:0007669"/>
    <property type="project" value="TreeGrafter"/>
</dbReference>
<dbReference type="AlphaFoldDB" id="A0A086PK42"/>
<evidence type="ECO:0000313" key="2">
    <source>
        <dbReference type="Proteomes" id="UP000028840"/>
    </source>
</evidence>
<evidence type="ECO:0000313" key="1">
    <source>
        <dbReference type="EMBL" id="KFH00724.1"/>
    </source>
</evidence>
<dbReference type="VEuPathDB" id="ToxoDB:TGVAND_258832B"/>
<name>A0A086PK42_TOXGO</name>
<feature type="non-terminal residue" evidence="1">
    <location>
        <position position="1"/>
    </location>
</feature>
<dbReference type="PANTHER" id="PTHR14190">
    <property type="entry name" value="SUPPRESSOR OF ACTIN MUTATIONS 2/VACUOLAR PROTEIN SORTING 52"/>
    <property type="match status" value="1"/>
</dbReference>
<dbReference type="GO" id="GO:0006896">
    <property type="term" value="P:Golgi to vacuole transport"/>
    <property type="evidence" value="ECO:0007669"/>
    <property type="project" value="TreeGrafter"/>
</dbReference>
<organism evidence="1 2">
    <name type="scientific">Toxoplasma gondii VAND</name>
    <dbReference type="NCBI Taxonomy" id="933077"/>
    <lineage>
        <taxon>Eukaryota</taxon>
        <taxon>Sar</taxon>
        <taxon>Alveolata</taxon>
        <taxon>Apicomplexa</taxon>
        <taxon>Conoidasida</taxon>
        <taxon>Coccidia</taxon>
        <taxon>Eucoccidiorida</taxon>
        <taxon>Eimeriorina</taxon>
        <taxon>Sarcocystidae</taxon>
        <taxon>Toxoplasma</taxon>
    </lineage>
</organism>
<dbReference type="GO" id="GO:0000938">
    <property type="term" value="C:GARP complex"/>
    <property type="evidence" value="ECO:0007669"/>
    <property type="project" value="TreeGrafter"/>
</dbReference>
<dbReference type="Proteomes" id="UP000028840">
    <property type="component" value="Unassembled WGS sequence"/>
</dbReference>